<feature type="domain" description="Glycosyltransferase 2-like" evidence="1">
    <location>
        <begin position="8"/>
        <end position="177"/>
    </location>
</feature>
<dbReference type="InterPro" id="IPR001173">
    <property type="entry name" value="Glyco_trans_2-like"/>
</dbReference>
<dbReference type="AlphaFoldDB" id="A0A2P5Z5E9"/>
<gene>
    <name evidence="2" type="ORF">XsacCFBP4641_08335</name>
</gene>
<dbReference type="PANTHER" id="PTHR43685">
    <property type="entry name" value="GLYCOSYLTRANSFERASE"/>
    <property type="match status" value="1"/>
</dbReference>
<dbReference type="RefSeq" id="WP_104609517.1">
    <property type="nucleotide sequence ID" value="NZ_JAQFWU010000006.1"/>
</dbReference>
<dbReference type="Gene3D" id="3.90.550.10">
    <property type="entry name" value="Spore Coat Polysaccharide Biosynthesis Protein SpsA, Chain A"/>
    <property type="match status" value="2"/>
</dbReference>
<organism evidence="2 3">
    <name type="scientific">Xanthomonas sacchari</name>
    <dbReference type="NCBI Taxonomy" id="56458"/>
    <lineage>
        <taxon>Bacteria</taxon>
        <taxon>Pseudomonadati</taxon>
        <taxon>Pseudomonadota</taxon>
        <taxon>Gammaproteobacteria</taxon>
        <taxon>Lysobacterales</taxon>
        <taxon>Lysobacteraceae</taxon>
        <taxon>Xanthomonas</taxon>
    </lineage>
</organism>
<feature type="domain" description="Glycosyltransferase 2-like" evidence="1">
    <location>
        <begin position="571"/>
        <end position="750"/>
    </location>
</feature>
<dbReference type="SUPFAM" id="SSF53756">
    <property type="entry name" value="UDP-Glycosyltransferase/glycogen phosphorylase"/>
    <property type="match status" value="1"/>
</dbReference>
<evidence type="ECO:0000313" key="3">
    <source>
        <dbReference type="Proteomes" id="UP000247346"/>
    </source>
</evidence>
<accession>A0A2P5Z5E9</accession>
<dbReference type="OrthoDB" id="9179784at2"/>
<name>A0A2P5Z5E9_9XANT</name>
<dbReference type="STRING" id="56458.SB85_01765"/>
<protein>
    <submittedName>
        <fullName evidence="2">O-antigen biosynthesis protein</fullName>
    </submittedName>
</protein>
<dbReference type="Pfam" id="PF00535">
    <property type="entry name" value="Glycos_transf_2"/>
    <property type="match status" value="2"/>
</dbReference>
<dbReference type="SUPFAM" id="SSF53448">
    <property type="entry name" value="Nucleotide-diphospho-sugar transferases"/>
    <property type="match status" value="3"/>
</dbReference>
<dbReference type="InterPro" id="IPR050834">
    <property type="entry name" value="Glycosyltransf_2"/>
</dbReference>
<evidence type="ECO:0000313" key="2">
    <source>
        <dbReference type="EMBL" id="PPU83170.1"/>
    </source>
</evidence>
<evidence type="ECO:0000259" key="1">
    <source>
        <dbReference type="Pfam" id="PF00535"/>
    </source>
</evidence>
<comment type="caution">
    <text evidence="2">The sequence shown here is derived from an EMBL/GenBank/DDBJ whole genome shotgun (WGS) entry which is preliminary data.</text>
</comment>
<dbReference type="EMBL" id="MDEK01000006">
    <property type="protein sequence ID" value="PPU83170.1"/>
    <property type="molecule type" value="Genomic_DNA"/>
</dbReference>
<proteinExistence type="predicted"/>
<sequence length="1174" mass="126466">MPHPPLVSVVMPAYKLRYFEQALDSVLAQTYPALELVICDDNPTEAIAEVVDRRAATAPFPIRYHRNPERYGELGSTARAIALAQGEYVKFLHDDDVLAPDCVAALVAAMQSAPDVLLASSRRQRIDSHGAPLEDIHATAFPFAGDVLLDGPELLSFLADHTINFVGEPSCVLCRRSDLLEIGDELMTLAGKVINWVGDLALYAKLLHRGHLALLAKPLTRFRVSEEQYSQAGRDQPGIGDQGHANFRQGVRAMGWYRGDGDVRQVTVTPLGGGPGTPVDLLQAIQDAYARVCVQAALRDWQARRTVTPAQRALLDARLDALGGAPRLAVLVDARGADRAALDATLDSLLLEGSPFAQVQALVLGDAPLAAWPDPRVRVLPPLPAEADAAALSAALDASPASDWCLRVVAGSRFYAGGLLRLLLELAQQPQCNALYADEWLAVDADTLAPLLRPDPDLDLLLGNPLVTAGRWVFRRAAVQALGGFDPAYDGASELDLILRLFLRDGGDGIAHLSEPLLVAAPASAEAGAQARQRAIAAHLQARGYPQATVEPLPGGLFRIDYGHAAQPPVSIVLLAQDNLPALQRAVVSLLEQTAYPAYELLLVDNASQAPEVTAWMQAVAELGNGRIRVFALEQRVSQAEAHNLAATQAQGDYLLFLDADSAAVQDGWLHALMNHAQRPEVGIVGAKGVSADGRITHAGLLPGLLAGAGHAFTGEAMAQPGYMGRLQVAHRYSAVSAHCLLVRRALFEHLSGFDAAGFAAGGADVDLCLRAAAAGAWTVWTPQALLLQPAPATRSEAADDALLQRWLPVLAQDPGYSPSLGLDQPGGFQLTESEFSWQPLTWKPLPRVLAHPGDTFGSGQYRVIQPFQALAEAGQIDGLYYARLLDPVELQRIGADAVVLQRRVGDAELARMERMRRFGNAFMVYELDDYLPNLPLKSAHREQMPKDVLRSLRRAATLVDRVTVSTPDLAEALAGLHGDIRVVRNRLEPQLWGALPAPAASAAAKPRVGWAGGLSHTGDLELIADVVQALAGEVHWVFMGLCPERLRRHVHEVHDGVDFARYPQALAALGLDLALAPLEDNLFNRCKSNLRLLEYGACGYPVVASDLAPYRDGGLPVTLVKNRFRDWVNAIRAHLADADARTAAGTTLRAAVQRDWMLQGANLQEWRAAWLPD</sequence>
<dbReference type="PANTHER" id="PTHR43685:SF2">
    <property type="entry name" value="GLYCOSYLTRANSFERASE 2-LIKE DOMAIN-CONTAINING PROTEIN"/>
    <property type="match status" value="1"/>
</dbReference>
<dbReference type="Gene3D" id="3.40.50.2000">
    <property type="entry name" value="Glycogen Phosphorylase B"/>
    <property type="match status" value="1"/>
</dbReference>
<dbReference type="InterPro" id="IPR029044">
    <property type="entry name" value="Nucleotide-diphossugar_trans"/>
</dbReference>
<reference evidence="2 3" key="1">
    <citation type="submission" date="2016-08" db="EMBL/GenBank/DDBJ databases">
        <authorList>
            <person name="Seilhamer J.J."/>
        </authorList>
    </citation>
    <scope>NUCLEOTIDE SEQUENCE [LARGE SCALE GENOMIC DNA]</scope>
    <source>
        <strain evidence="2 3">CFBP4641</strain>
    </source>
</reference>
<dbReference type="Proteomes" id="UP000247346">
    <property type="component" value="Unassembled WGS sequence"/>
</dbReference>